<dbReference type="AlphaFoldDB" id="A0A506Y1J0"/>
<sequence length="107" mass="11660">MALNGSVQDGLDAAARARSGYSPAWHPILSADEVEPGTWVMRSQVRDYAIIRMLRIGGEVGYRAVTWAEQSGDRKLIGYYRTLRAAAFAAHQVFLAQHARSGGINGV</sequence>
<accession>A0A506Y1J0</accession>
<proteinExistence type="predicted"/>
<keyword evidence="2" id="KW-1185">Reference proteome</keyword>
<comment type="caution">
    <text evidence="1">The sequence shown here is derived from an EMBL/GenBank/DDBJ whole genome shotgun (WGS) entry which is preliminary data.</text>
</comment>
<protein>
    <submittedName>
        <fullName evidence="1">Uncharacterized protein</fullName>
    </submittedName>
</protein>
<dbReference type="OrthoDB" id="5120099at2"/>
<dbReference type="EMBL" id="VHQG01000005">
    <property type="protein sequence ID" value="TPW74269.1"/>
    <property type="molecule type" value="Genomic_DNA"/>
</dbReference>
<evidence type="ECO:0000313" key="2">
    <source>
        <dbReference type="Proteomes" id="UP000316252"/>
    </source>
</evidence>
<organism evidence="1 2">
    <name type="scientific">Schumannella soli</name>
    <dbReference type="NCBI Taxonomy" id="2590779"/>
    <lineage>
        <taxon>Bacteria</taxon>
        <taxon>Bacillati</taxon>
        <taxon>Actinomycetota</taxon>
        <taxon>Actinomycetes</taxon>
        <taxon>Micrococcales</taxon>
        <taxon>Microbacteriaceae</taxon>
        <taxon>Schumannella</taxon>
    </lineage>
</organism>
<dbReference type="RefSeq" id="WP_141164847.1">
    <property type="nucleotide sequence ID" value="NZ_VHQG01000005.1"/>
</dbReference>
<name>A0A506Y1J0_9MICO</name>
<dbReference type="Proteomes" id="UP000316252">
    <property type="component" value="Unassembled WGS sequence"/>
</dbReference>
<gene>
    <name evidence="1" type="ORF">FJ657_16795</name>
</gene>
<evidence type="ECO:0000313" key="1">
    <source>
        <dbReference type="EMBL" id="TPW74269.1"/>
    </source>
</evidence>
<reference evidence="1 2" key="1">
    <citation type="submission" date="2019-06" db="EMBL/GenBank/DDBJ databases">
        <authorList>
            <person name="Li F."/>
        </authorList>
    </citation>
    <scope>NUCLEOTIDE SEQUENCE [LARGE SCALE GENOMIC DNA]</scope>
    <source>
        <strain evidence="1 2">10F1D-1</strain>
    </source>
</reference>